<dbReference type="InterPro" id="IPR050987">
    <property type="entry name" value="AtrR-like"/>
</dbReference>
<keyword evidence="6" id="KW-1185">Reference proteome</keyword>
<protein>
    <submittedName>
        <fullName evidence="5">Transcription factor</fullName>
    </submittedName>
</protein>
<dbReference type="STRING" id="1077348.A0A2G8RVA7"/>
<dbReference type="Pfam" id="PF04082">
    <property type="entry name" value="Fungal_trans"/>
    <property type="match status" value="1"/>
</dbReference>
<feature type="compositionally biased region" description="Polar residues" evidence="3">
    <location>
        <begin position="89"/>
        <end position="98"/>
    </location>
</feature>
<evidence type="ECO:0000313" key="5">
    <source>
        <dbReference type="EMBL" id="PIL25452.1"/>
    </source>
</evidence>
<evidence type="ECO:0000313" key="6">
    <source>
        <dbReference type="Proteomes" id="UP000230002"/>
    </source>
</evidence>
<dbReference type="EMBL" id="AYKW01000056">
    <property type="protein sequence ID" value="PIL25452.1"/>
    <property type="molecule type" value="Genomic_DNA"/>
</dbReference>
<dbReference type="InterPro" id="IPR007219">
    <property type="entry name" value="XnlR_reg_dom"/>
</dbReference>
<feature type="region of interest" description="Disordered" evidence="3">
    <location>
        <begin position="87"/>
        <end position="144"/>
    </location>
</feature>
<dbReference type="GO" id="GO:0008270">
    <property type="term" value="F:zinc ion binding"/>
    <property type="evidence" value="ECO:0007669"/>
    <property type="project" value="InterPro"/>
</dbReference>
<feature type="compositionally biased region" description="Pro residues" evidence="3">
    <location>
        <begin position="640"/>
        <end position="651"/>
    </location>
</feature>
<feature type="region of interest" description="Disordered" evidence="3">
    <location>
        <begin position="792"/>
        <end position="826"/>
    </location>
</feature>
<comment type="caution">
    <text evidence="5">The sequence shown here is derived from an EMBL/GenBank/DDBJ whole genome shotgun (WGS) entry which is preliminary data.</text>
</comment>
<dbReference type="SMART" id="SM00906">
    <property type="entry name" value="Fungal_trans"/>
    <property type="match status" value="1"/>
</dbReference>
<reference evidence="5 6" key="1">
    <citation type="journal article" date="2015" name="Sci. Rep.">
        <title>Chromosome-level genome map provides insights into diverse defense mechanisms in the medicinal fungus Ganoderma sinense.</title>
        <authorList>
            <person name="Zhu Y."/>
            <person name="Xu J."/>
            <person name="Sun C."/>
            <person name="Zhou S."/>
            <person name="Xu H."/>
            <person name="Nelson D.R."/>
            <person name="Qian J."/>
            <person name="Song J."/>
            <person name="Luo H."/>
            <person name="Xiang L."/>
            <person name="Li Y."/>
            <person name="Xu Z."/>
            <person name="Ji A."/>
            <person name="Wang L."/>
            <person name="Lu S."/>
            <person name="Hayward A."/>
            <person name="Sun W."/>
            <person name="Li X."/>
            <person name="Schwartz D.C."/>
            <person name="Wang Y."/>
            <person name="Chen S."/>
        </authorList>
    </citation>
    <scope>NUCLEOTIDE SEQUENCE [LARGE SCALE GENOMIC DNA]</scope>
    <source>
        <strain evidence="5 6">ZZ0214-1</strain>
    </source>
</reference>
<keyword evidence="2" id="KW-0539">Nucleus</keyword>
<evidence type="ECO:0000259" key="4">
    <source>
        <dbReference type="SMART" id="SM00906"/>
    </source>
</evidence>
<sequence>MSSPEESPLPAFKKPTLFPVRCDGPEMSDNRCSNCTTSRAECTYLQTPVSTNKYSKSYVEELENRLKRMEKFVSKLVPDTDAAKAFYPQHSNSRQSPGVLSEQPRASGSRGAELTRSSSPLIIAPTPPDSANDDAPSEDEEAELDEELTETMQKLSMHPQPFRYYGKSSGLVFVRSALALKNVRTGSGLGHFLSMDGQQPWLKTFVEDDFPVFEASVFPPRDLLHALVELYFRHMSYLFPLLHEPTFMQAVKAGLHLRNGGFGATVLLVCAIGSRFTHDPRVLLPESNEHPYSAGWKWFSAVEKARRLSFAPAGLHDLQVYALMGMFLYGSNAPAGLWTVVGAGIRAAVEVGVHRKRMYSPTPNAQEELWRRAFWILMLLEWMQGYGFGRPCSIHDEDFDLALPTECDDEYWLTPEGKLLFRQPPGQPSKVSGFVQLLRLGQILSFANRTIYATNKSRAQLGHSDQQWEQRVVTELDSALNKWASSLPSHLRWNPEQENELFLVQAAMLGAFYYLHQIAVHRRFMTWSSSSARRESPISPLSTIICVNAARSTIQVVEVVYNRTGSPTHGNMRVIFVAAMILMRNMLGLKRAGGASHASMQKDLALVGKTVEMLRALQYEMHLAETLGDVLADLAAGIADPPPPPPPPPPGASSRTGLQEPATYQADTGHASPRTEPTRPSDAPAHAEAALHAHLDIDFTLPGTPSFAIPLRSDMFGQGFAMPVDGPMQLRTTEETPLPPSALHAYGLGRVPAQYVPPPQLQPQSLDAAEASTAAEIGQGLFGIGTGQMFGPDADGAATGGSMPWHPLAAPQTGPHDNSNPQAAPDHDHLAAADARLGQQDMGIDDFFMFMDDTLSMWPGVSPIFKSDDWGGYFDNAGRDGAGS</sequence>
<organism evidence="5 6">
    <name type="scientific">Ganoderma sinense ZZ0214-1</name>
    <dbReference type="NCBI Taxonomy" id="1077348"/>
    <lineage>
        <taxon>Eukaryota</taxon>
        <taxon>Fungi</taxon>
        <taxon>Dikarya</taxon>
        <taxon>Basidiomycota</taxon>
        <taxon>Agaricomycotina</taxon>
        <taxon>Agaricomycetes</taxon>
        <taxon>Polyporales</taxon>
        <taxon>Polyporaceae</taxon>
        <taxon>Ganoderma</taxon>
    </lineage>
</organism>
<dbReference type="PANTHER" id="PTHR46910">
    <property type="entry name" value="TRANSCRIPTION FACTOR PDR1"/>
    <property type="match status" value="1"/>
</dbReference>
<gene>
    <name evidence="5" type="ORF">GSI_13342</name>
</gene>
<dbReference type="GO" id="GO:0003677">
    <property type="term" value="F:DNA binding"/>
    <property type="evidence" value="ECO:0007669"/>
    <property type="project" value="InterPro"/>
</dbReference>
<dbReference type="PANTHER" id="PTHR46910:SF38">
    <property type="entry name" value="ZN(2)-C6 FUNGAL-TYPE DOMAIN-CONTAINING PROTEIN"/>
    <property type="match status" value="1"/>
</dbReference>
<dbReference type="CDD" id="cd00067">
    <property type="entry name" value="GAL4"/>
    <property type="match status" value="1"/>
</dbReference>
<keyword evidence="1" id="KW-0479">Metal-binding</keyword>
<dbReference type="OrthoDB" id="4456959at2759"/>
<dbReference type="InterPro" id="IPR001138">
    <property type="entry name" value="Zn2Cys6_DnaBD"/>
</dbReference>
<feature type="compositionally biased region" description="Acidic residues" evidence="3">
    <location>
        <begin position="131"/>
        <end position="144"/>
    </location>
</feature>
<dbReference type="InterPro" id="IPR036864">
    <property type="entry name" value="Zn2-C6_fun-type_DNA-bd_sf"/>
</dbReference>
<dbReference type="Gene3D" id="4.10.240.10">
    <property type="entry name" value="Zn(2)-C6 fungal-type DNA-binding domain"/>
    <property type="match status" value="1"/>
</dbReference>
<dbReference type="GO" id="GO:0000981">
    <property type="term" value="F:DNA-binding transcription factor activity, RNA polymerase II-specific"/>
    <property type="evidence" value="ECO:0007669"/>
    <property type="project" value="InterPro"/>
</dbReference>
<feature type="domain" description="Xylanolytic transcriptional activator regulatory" evidence="4">
    <location>
        <begin position="337"/>
        <end position="410"/>
    </location>
</feature>
<evidence type="ECO:0000256" key="2">
    <source>
        <dbReference type="ARBA" id="ARBA00023242"/>
    </source>
</evidence>
<dbReference type="CDD" id="cd12148">
    <property type="entry name" value="fungal_TF_MHR"/>
    <property type="match status" value="1"/>
</dbReference>
<proteinExistence type="predicted"/>
<dbReference type="AlphaFoldDB" id="A0A2G8RVA7"/>
<evidence type="ECO:0000256" key="1">
    <source>
        <dbReference type="ARBA" id="ARBA00022723"/>
    </source>
</evidence>
<dbReference type="Proteomes" id="UP000230002">
    <property type="component" value="Unassembled WGS sequence"/>
</dbReference>
<evidence type="ECO:0000256" key="3">
    <source>
        <dbReference type="SAM" id="MobiDB-lite"/>
    </source>
</evidence>
<feature type="region of interest" description="Disordered" evidence="3">
    <location>
        <begin position="635"/>
        <end position="687"/>
    </location>
</feature>
<name>A0A2G8RVA7_9APHY</name>
<accession>A0A2G8RVA7</accession>
<dbReference type="GO" id="GO:0006351">
    <property type="term" value="P:DNA-templated transcription"/>
    <property type="evidence" value="ECO:0007669"/>
    <property type="project" value="InterPro"/>
</dbReference>